<dbReference type="Pfam" id="PF14559">
    <property type="entry name" value="TPR_19"/>
    <property type="match status" value="1"/>
</dbReference>
<dbReference type="AlphaFoldDB" id="A0A365XPE4"/>
<name>A0A365XPE4_9BACT</name>
<evidence type="ECO:0000313" key="2">
    <source>
        <dbReference type="Proteomes" id="UP000253410"/>
    </source>
</evidence>
<accession>A0A365XPE4</accession>
<dbReference type="SUPFAM" id="SSF48452">
    <property type="entry name" value="TPR-like"/>
    <property type="match status" value="1"/>
</dbReference>
<organism evidence="1 2">
    <name type="scientific">Chitinophaga flava</name>
    <dbReference type="NCBI Taxonomy" id="2259036"/>
    <lineage>
        <taxon>Bacteria</taxon>
        <taxon>Pseudomonadati</taxon>
        <taxon>Bacteroidota</taxon>
        <taxon>Chitinophagia</taxon>
        <taxon>Chitinophagales</taxon>
        <taxon>Chitinophagaceae</taxon>
        <taxon>Chitinophaga</taxon>
    </lineage>
</organism>
<sequence length="441" mass="50546">MKNLVLLMVTLMATVAGYTQSIPSYGEKTDRANRVLQPALQRFQTDVVTHDLDSCIQQLLPLADDPAKKFVIGNFLFNIDADHSYRLHEEAWQSDSSQYNYLLEYARELQRRGRYSEAAPLLEKFATYAPNDNRLQVWLADCYINTGQPEKAIAAWKKADYNDHRNHNTIDQAIWAVYGQASQLRQRNNWRKEVSAGKSASAYPLIFLDSNWETDWWNTIAMDSFLMADLQLAQEKGLPARDLQVLQFYADLKQLSEITYSKLMDMLSINQLILNNHPLPPNGKLAGSLLDATFSLTIADPDEFFALRGDELLRLAKKHKDVAYLNIYSKLQTAIKGKVAPEIALTGWKEYHDEGLAVSYLNGKAPKTTYDDPELDQALKAFPDAALLYFMKASLANIEKKPDQQELLIKTIQREFRSLRSDPHRYATRLNQYFDYLSQLQ</sequence>
<comment type="caution">
    <text evidence="1">The sequence shown here is derived from an EMBL/GenBank/DDBJ whole genome shotgun (WGS) entry which is preliminary data.</text>
</comment>
<reference evidence="1 2" key="1">
    <citation type="submission" date="2018-05" db="EMBL/GenBank/DDBJ databases">
        <title>Chitinophaga sp. K3CV102501T nov., isolated from isolated from a monsoon evergreen broad-leaved forest soil.</title>
        <authorList>
            <person name="Lv Y."/>
        </authorList>
    </citation>
    <scope>NUCLEOTIDE SEQUENCE [LARGE SCALE GENOMIC DNA]</scope>
    <source>
        <strain evidence="1 2">GDMCC 1.1325</strain>
    </source>
</reference>
<evidence type="ECO:0000313" key="1">
    <source>
        <dbReference type="EMBL" id="RBL88219.1"/>
    </source>
</evidence>
<dbReference type="Proteomes" id="UP000253410">
    <property type="component" value="Unassembled WGS sequence"/>
</dbReference>
<proteinExistence type="predicted"/>
<dbReference type="Gene3D" id="1.25.40.10">
    <property type="entry name" value="Tetratricopeptide repeat domain"/>
    <property type="match status" value="1"/>
</dbReference>
<keyword evidence="2" id="KW-1185">Reference proteome</keyword>
<protein>
    <submittedName>
        <fullName evidence="1">Uncharacterized protein</fullName>
    </submittedName>
</protein>
<dbReference type="InterPro" id="IPR011990">
    <property type="entry name" value="TPR-like_helical_dom_sf"/>
</dbReference>
<dbReference type="OrthoDB" id="6003516at2"/>
<dbReference type="EMBL" id="QFFJ01000002">
    <property type="protein sequence ID" value="RBL88219.1"/>
    <property type="molecule type" value="Genomic_DNA"/>
</dbReference>
<dbReference type="RefSeq" id="WP_113616971.1">
    <property type="nucleotide sequence ID" value="NZ_QFFJ01000002.1"/>
</dbReference>
<gene>
    <name evidence="1" type="ORF">DF182_16600</name>
</gene>